<comment type="caution">
    <text evidence="1">The sequence shown here is derived from an EMBL/GenBank/DDBJ whole genome shotgun (WGS) entry which is preliminary data.</text>
</comment>
<accession>A0ABT9YE57</accession>
<dbReference type="Pfam" id="PF10978">
    <property type="entry name" value="DUF2785"/>
    <property type="match status" value="1"/>
</dbReference>
<organism evidence="1 2">
    <name type="scientific">Alkalicoccobacillus murimartini</name>
    <dbReference type="NCBI Taxonomy" id="171685"/>
    <lineage>
        <taxon>Bacteria</taxon>
        <taxon>Bacillati</taxon>
        <taxon>Bacillota</taxon>
        <taxon>Bacilli</taxon>
        <taxon>Bacillales</taxon>
        <taxon>Bacillaceae</taxon>
        <taxon>Alkalicoccobacillus</taxon>
    </lineage>
</organism>
<sequence>MSHHYYEPRSIQATLYSLQSPLFSETVYIDDECERLAAPVTTLINRFSEDVTPFVIWLTGFPSSLLELKKQNTSNQNLLYYRSRTNTIHFLTAIYFNLKQLESAQPSTTDLIKVMNHVIQSIRK</sequence>
<protein>
    <submittedName>
        <fullName evidence="1">Uncharacterized protein</fullName>
    </submittedName>
</protein>
<proteinExistence type="predicted"/>
<dbReference type="Proteomes" id="UP001225034">
    <property type="component" value="Unassembled WGS sequence"/>
</dbReference>
<keyword evidence="2" id="KW-1185">Reference proteome</keyword>
<gene>
    <name evidence="1" type="ORF">J2S05_000910</name>
</gene>
<evidence type="ECO:0000313" key="1">
    <source>
        <dbReference type="EMBL" id="MDQ0206136.1"/>
    </source>
</evidence>
<reference evidence="1 2" key="1">
    <citation type="submission" date="2023-07" db="EMBL/GenBank/DDBJ databases">
        <title>Genomic Encyclopedia of Type Strains, Phase IV (KMG-IV): sequencing the most valuable type-strain genomes for metagenomic binning, comparative biology and taxonomic classification.</title>
        <authorList>
            <person name="Goeker M."/>
        </authorList>
    </citation>
    <scope>NUCLEOTIDE SEQUENCE [LARGE SCALE GENOMIC DNA]</scope>
    <source>
        <strain evidence="1 2">DSM 19154</strain>
    </source>
</reference>
<name>A0ABT9YE57_9BACI</name>
<dbReference type="InterPro" id="IPR021247">
    <property type="entry name" value="DUF2785"/>
</dbReference>
<evidence type="ECO:0000313" key="2">
    <source>
        <dbReference type="Proteomes" id="UP001225034"/>
    </source>
</evidence>
<dbReference type="EMBL" id="JAUSUA010000001">
    <property type="protein sequence ID" value="MDQ0206136.1"/>
    <property type="molecule type" value="Genomic_DNA"/>
</dbReference>